<comment type="caution">
    <text evidence="6">The sequence shown here is derived from an EMBL/GenBank/DDBJ whole genome shotgun (WGS) entry which is preliminary data.</text>
</comment>
<dbReference type="EMBL" id="JAFJMO010000012">
    <property type="protein sequence ID" value="KAJ8260754.1"/>
    <property type="molecule type" value="Genomic_DNA"/>
</dbReference>
<proteinExistence type="inferred from homology"/>
<accession>A0A9Q1D7D5</accession>
<dbReference type="Proteomes" id="UP001152803">
    <property type="component" value="Unassembled WGS sequence"/>
</dbReference>
<dbReference type="PANTHER" id="PTHR23167">
    <property type="entry name" value="CALPONIN HOMOLOGY DOMAIN-CONTAINING PROTEIN DDB_G0272472-RELATED"/>
    <property type="match status" value="1"/>
</dbReference>
<dbReference type="PANTHER" id="PTHR23167:SF52">
    <property type="entry name" value="SMOOTHELIN"/>
    <property type="match status" value="1"/>
</dbReference>
<dbReference type="AlphaFoldDB" id="A0A9Q1D7D5"/>
<gene>
    <name evidence="6" type="ORF">COCON_G00164770</name>
</gene>
<keyword evidence="1" id="KW-0597">Phosphoprotein</keyword>
<comment type="similarity">
    <text evidence="3">Belongs to the smoothelin family.</text>
</comment>
<feature type="compositionally biased region" description="Basic and acidic residues" evidence="4">
    <location>
        <begin position="81"/>
        <end position="97"/>
    </location>
</feature>
<dbReference type="Gene3D" id="1.10.418.10">
    <property type="entry name" value="Calponin-like domain"/>
    <property type="match status" value="1"/>
</dbReference>
<evidence type="ECO:0000313" key="7">
    <source>
        <dbReference type="Proteomes" id="UP001152803"/>
    </source>
</evidence>
<dbReference type="PROSITE" id="PS50021">
    <property type="entry name" value="CH"/>
    <property type="match status" value="1"/>
</dbReference>
<sequence>MEPGVELKQGGAPVDKGPGASEAGAASGSPKESGAKLTLQQLATIEEEEALDRMLDETSDFEERKLIRTALRDLRKKKRAQREQDRAAGQQQKEEQNVRPAGGAAGEKPTLSSAHKGAVQTQSSSSCNKKVGSISTRQDDSPLRGAGGGSSGLRELERRQAEKRKELMKPKSSITPTRQAVVQKLERESGGTGLPGCRMPRSPVSGVPNSKNIKQMLLDWCRAKTDAYEGVDIQNFSSSWSDGLAFCALVHHFFPHAFDYSSLGLTDRRHRFETAFNTAERLADCPALLDVEDMIRMREPDWKCVYTYIQEFYRNLHTLKGLLLDEVRMVFRR</sequence>
<dbReference type="OrthoDB" id="21607at2759"/>
<feature type="compositionally biased region" description="Polar residues" evidence="4">
    <location>
        <begin position="119"/>
        <end position="136"/>
    </location>
</feature>
<feature type="region of interest" description="Disordered" evidence="4">
    <location>
        <begin position="73"/>
        <end position="155"/>
    </location>
</feature>
<dbReference type="FunFam" id="1.10.418.10:FF:000009">
    <property type="entry name" value="smoothelin isoform X2"/>
    <property type="match status" value="1"/>
</dbReference>
<dbReference type="InterPro" id="IPR036872">
    <property type="entry name" value="CH_dom_sf"/>
</dbReference>
<feature type="region of interest" description="Disordered" evidence="4">
    <location>
        <begin position="189"/>
        <end position="208"/>
    </location>
</feature>
<reference evidence="6" key="1">
    <citation type="journal article" date="2023" name="Science">
        <title>Genome structures resolve the early diversification of teleost fishes.</title>
        <authorList>
            <person name="Parey E."/>
            <person name="Louis A."/>
            <person name="Montfort J."/>
            <person name="Bouchez O."/>
            <person name="Roques C."/>
            <person name="Iampietro C."/>
            <person name="Lluch J."/>
            <person name="Castinel A."/>
            <person name="Donnadieu C."/>
            <person name="Desvignes T."/>
            <person name="Floi Bucao C."/>
            <person name="Jouanno E."/>
            <person name="Wen M."/>
            <person name="Mejri S."/>
            <person name="Dirks R."/>
            <person name="Jansen H."/>
            <person name="Henkel C."/>
            <person name="Chen W.J."/>
            <person name="Zahm M."/>
            <person name="Cabau C."/>
            <person name="Klopp C."/>
            <person name="Thompson A.W."/>
            <person name="Robinson-Rechavi M."/>
            <person name="Braasch I."/>
            <person name="Lecointre G."/>
            <person name="Bobe J."/>
            <person name="Postlethwait J.H."/>
            <person name="Berthelot C."/>
            <person name="Roest Crollius H."/>
            <person name="Guiguen Y."/>
        </authorList>
    </citation>
    <scope>NUCLEOTIDE SEQUENCE</scope>
    <source>
        <strain evidence="6">Concon-B</strain>
    </source>
</reference>
<protein>
    <recommendedName>
        <fullName evidence="5">Calponin-homology (CH) domain-containing protein</fullName>
    </recommendedName>
</protein>
<feature type="region of interest" description="Disordered" evidence="4">
    <location>
        <begin position="1"/>
        <end position="37"/>
    </location>
</feature>
<keyword evidence="7" id="KW-1185">Reference proteome</keyword>
<organism evidence="6 7">
    <name type="scientific">Conger conger</name>
    <name type="common">Conger eel</name>
    <name type="synonym">Muraena conger</name>
    <dbReference type="NCBI Taxonomy" id="82655"/>
    <lineage>
        <taxon>Eukaryota</taxon>
        <taxon>Metazoa</taxon>
        <taxon>Chordata</taxon>
        <taxon>Craniata</taxon>
        <taxon>Vertebrata</taxon>
        <taxon>Euteleostomi</taxon>
        <taxon>Actinopterygii</taxon>
        <taxon>Neopterygii</taxon>
        <taxon>Teleostei</taxon>
        <taxon>Anguilliformes</taxon>
        <taxon>Congridae</taxon>
        <taxon>Conger</taxon>
    </lineage>
</organism>
<feature type="compositionally biased region" description="Low complexity" evidence="4">
    <location>
        <begin position="16"/>
        <end position="32"/>
    </location>
</feature>
<keyword evidence="2" id="KW-0175">Coiled coil</keyword>
<name>A0A9Q1D7D5_CONCO</name>
<evidence type="ECO:0000313" key="6">
    <source>
        <dbReference type="EMBL" id="KAJ8260754.1"/>
    </source>
</evidence>
<evidence type="ECO:0000256" key="2">
    <source>
        <dbReference type="ARBA" id="ARBA00023054"/>
    </source>
</evidence>
<evidence type="ECO:0000256" key="3">
    <source>
        <dbReference type="ARBA" id="ARBA00061655"/>
    </source>
</evidence>
<dbReference type="Pfam" id="PF00307">
    <property type="entry name" value="CH"/>
    <property type="match status" value="1"/>
</dbReference>
<evidence type="ECO:0000256" key="4">
    <source>
        <dbReference type="SAM" id="MobiDB-lite"/>
    </source>
</evidence>
<dbReference type="Pfam" id="PF12510">
    <property type="entry name" value="Smoothelin"/>
    <property type="match status" value="1"/>
</dbReference>
<evidence type="ECO:0000256" key="1">
    <source>
        <dbReference type="ARBA" id="ARBA00022553"/>
    </source>
</evidence>
<dbReference type="SUPFAM" id="SSF47576">
    <property type="entry name" value="Calponin-homology domain, CH-domain"/>
    <property type="match status" value="1"/>
</dbReference>
<dbReference type="InterPro" id="IPR001715">
    <property type="entry name" value="CH_dom"/>
</dbReference>
<dbReference type="InterPro" id="IPR022189">
    <property type="entry name" value="SMTN"/>
</dbReference>
<dbReference type="InterPro" id="IPR050540">
    <property type="entry name" value="F-actin_Monoox_Mical"/>
</dbReference>
<feature type="domain" description="Calponin-homology (CH)" evidence="5">
    <location>
        <begin position="211"/>
        <end position="317"/>
    </location>
</feature>
<dbReference type="SMART" id="SM00033">
    <property type="entry name" value="CH"/>
    <property type="match status" value="1"/>
</dbReference>
<evidence type="ECO:0000259" key="5">
    <source>
        <dbReference type="PROSITE" id="PS50021"/>
    </source>
</evidence>